<proteinExistence type="predicted"/>
<sequence>MQQGGKAINCTSACCDFSEVQVCTWKMQTRPRRLMLSGDASLNIRTDYPPTAINWEFEEADEFVRV</sequence>
<accession>A0A4Y7LC09</accession>
<dbReference type="Proteomes" id="UP000316621">
    <property type="component" value="Chromosome 10"/>
</dbReference>
<organism evidence="1 2">
    <name type="scientific">Papaver somniferum</name>
    <name type="common">Opium poppy</name>
    <dbReference type="NCBI Taxonomy" id="3469"/>
    <lineage>
        <taxon>Eukaryota</taxon>
        <taxon>Viridiplantae</taxon>
        <taxon>Streptophyta</taxon>
        <taxon>Embryophyta</taxon>
        <taxon>Tracheophyta</taxon>
        <taxon>Spermatophyta</taxon>
        <taxon>Magnoliopsida</taxon>
        <taxon>Ranunculales</taxon>
        <taxon>Papaveraceae</taxon>
        <taxon>Papaveroideae</taxon>
        <taxon>Papaver</taxon>
    </lineage>
</organism>
<dbReference type="Gramene" id="RZC81821">
    <property type="protein sequence ID" value="RZC81821"/>
    <property type="gene ID" value="C5167_044398"/>
</dbReference>
<keyword evidence="2" id="KW-1185">Reference proteome</keyword>
<dbReference type="EMBL" id="CM010724">
    <property type="protein sequence ID" value="RZC81821.1"/>
    <property type="molecule type" value="Genomic_DNA"/>
</dbReference>
<reference evidence="1 2" key="1">
    <citation type="journal article" date="2018" name="Science">
        <title>The opium poppy genome and morphinan production.</title>
        <authorList>
            <person name="Guo L."/>
            <person name="Winzer T."/>
            <person name="Yang X."/>
            <person name="Li Y."/>
            <person name="Ning Z."/>
            <person name="He Z."/>
            <person name="Teodor R."/>
            <person name="Lu Y."/>
            <person name="Bowser T.A."/>
            <person name="Graham I.A."/>
            <person name="Ye K."/>
        </authorList>
    </citation>
    <scope>NUCLEOTIDE SEQUENCE [LARGE SCALE GENOMIC DNA]</scope>
    <source>
        <strain evidence="2">cv. HN1</strain>
        <tissue evidence="1">Leaves</tissue>
    </source>
</reference>
<gene>
    <name evidence="1" type="ORF">C5167_044398</name>
</gene>
<evidence type="ECO:0000313" key="1">
    <source>
        <dbReference type="EMBL" id="RZC81821.1"/>
    </source>
</evidence>
<dbReference type="AlphaFoldDB" id="A0A4Y7LC09"/>
<evidence type="ECO:0000313" key="2">
    <source>
        <dbReference type="Proteomes" id="UP000316621"/>
    </source>
</evidence>
<name>A0A4Y7LC09_PAPSO</name>
<protein>
    <submittedName>
        <fullName evidence="1">Uncharacterized protein</fullName>
    </submittedName>
</protein>